<keyword evidence="2" id="KW-1185">Reference proteome</keyword>
<sequence length="359" mass="40869">MAEKLLEKAYNTVISLEPITPTASPSKREPYLARVNNYAKWISMMQSHVTEVLTASRVDDESTSESAGEDLVSKPQKKATITARVASRVADILATLDADPEALELKEWINLILYPSRMTLYTAEQKGCVRLLRGYRATGDWVETNKILASLCRDDRADERIFERSIEIEKNKDPLERLHAREAMEFNIDTTSALSNFAHSVLRTIQSIRFAFEWATLGNDAKTKFRANAFEKFNPKFIASNYTRGQYRKEFSAFKNRHQRVIKSRNEIKSLFLAFHAAVFMDISWTPTAHHASAKIGRSPTFPATMNHLLDEMTPLDPEVVDETEAAFKEIATIALGDEFTDYIDKFLADYRPVFPVID</sequence>
<organism evidence="1 2">
    <name type="scientific">Hypholoma sublateritium (strain FD-334 SS-4)</name>
    <dbReference type="NCBI Taxonomy" id="945553"/>
    <lineage>
        <taxon>Eukaryota</taxon>
        <taxon>Fungi</taxon>
        <taxon>Dikarya</taxon>
        <taxon>Basidiomycota</taxon>
        <taxon>Agaricomycotina</taxon>
        <taxon>Agaricomycetes</taxon>
        <taxon>Agaricomycetidae</taxon>
        <taxon>Agaricales</taxon>
        <taxon>Agaricineae</taxon>
        <taxon>Strophariaceae</taxon>
        <taxon>Hypholoma</taxon>
    </lineage>
</organism>
<evidence type="ECO:0000313" key="1">
    <source>
        <dbReference type="EMBL" id="KJA26822.1"/>
    </source>
</evidence>
<proteinExistence type="predicted"/>
<protein>
    <submittedName>
        <fullName evidence="1">Uncharacterized protein</fullName>
    </submittedName>
</protein>
<gene>
    <name evidence="1" type="ORF">HYPSUDRAFT_35977</name>
</gene>
<dbReference type="OrthoDB" id="3054393at2759"/>
<dbReference type="AlphaFoldDB" id="A0A0D2LGQ0"/>
<evidence type="ECO:0000313" key="2">
    <source>
        <dbReference type="Proteomes" id="UP000054270"/>
    </source>
</evidence>
<reference evidence="2" key="1">
    <citation type="submission" date="2014-04" db="EMBL/GenBank/DDBJ databases">
        <title>Evolutionary Origins and Diversification of the Mycorrhizal Mutualists.</title>
        <authorList>
            <consortium name="DOE Joint Genome Institute"/>
            <consortium name="Mycorrhizal Genomics Consortium"/>
            <person name="Kohler A."/>
            <person name="Kuo A."/>
            <person name="Nagy L.G."/>
            <person name="Floudas D."/>
            <person name="Copeland A."/>
            <person name="Barry K.W."/>
            <person name="Cichocki N."/>
            <person name="Veneault-Fourrey C."/>
            <person name="LaButti K."/>
            <person name="Lindquist E.A."/>
            <person name="Lipzen A."/>
            <person name="Lundell T."/>
            <person name="Morin E."/>
            <person name="Murat C."/>
            <person name="Riley R."/>
            <person name="Ohm R."/>
            <person name="Sun H."/>
            <person name="Tunlid A."/>
            <person name="Henrissat B."/>
            <person name="Grigoriev I.V."/>
            <person name="Hibbett D.S."/>
            <person name="Martin F."/>
        </authorList>
    </citation>
    <scope>NUCLEOTIDE SEQUENCE [LARGE SCALE GENOMIC DNA]</scope>
    <source>
        <strain evidence="2">FD-334 SS-4</strain>
    </source>
</reference>
<name>A0A0D2LGQ0_HYPSF</name>
<accession>A0A0D2LGQ0</accession>
<dbReference type="EMBL" id="KN817526">
    <property type="protein sequence ID" value="KJA26822.1"/>
    <property type="molecule type" value="Genomic_DNA"/>
</dbReference>
<dbReference type="Proteomes" id="UP000054270">
    <property type="component" value="Unassembled WGS sequence"/>
</dbReference>